<dbReference type="InterPro" id="IPR025200">
    <property type="entry name" value="PPK_C_dom2"/>
</dbReference>
<evidence type="ECO:0000256" key="1">
    <source>
        <dbReference type="ARBA" id="ARBA00022553"/>
    </source>
</evidence>
<dbReference type="InterPro" id="IPR025198">
    <property type="entry name" value="PPK_N_dom"/>
</dbReference>
<feature type="binding site" evidence="8">
    <location>
        <position position="85"/>
    </location>
    <ligand>
        <name>ATP</name>
        <dbReference type="ChEBI" id="CHEBI:30616"/>
    </ligand>
</feature>
<keyword evidence="16" id="KW-1185">Reference proteome</keyword>
<dbReference type="NCBIfam" id="NF003919">
    <property type="entry name" value="PRK05443.1-4"/>
    <property type="match status" value="1"/>
</dbReference>
<dbReference type="InterPro" id="IPR024953">
    <property type="entry name" value="PP_kinase_middle"/>
</dbReference>
<keyword evidence="3 8" id="KW-0479">Metal-binding</keyword>
<feature type="domain" description="Polyphosphate kinase middle" evidence="11">
    <location>
        <begin position="163"/>
        <end position="341"/>
    </location>
</feature>
<feature type="binding site" evidence="8">
    <location>
        <position position="629"/>
    </location>
    <ligand>
        <name>ATP</name>
        <dbReference type="ChEBI" id="CHEBI:30616"/>
    </ligand>
</feature>
<dbReference type="InterPro" id="IPR003414">
    <property type="entry name" value="PP_kinase"/>
</dbReference>
<dbReference type="GO" id="GO:0008976">
    <property type="term" value="F:polyphosphate kinase activity"/>
    <property type="evidence" value="ECO:0007669"/>
    <property type="project" value="UniProtKB-UniRule"/>
</dbReference>
<comment type="function">
    <text evidence="8 9">Catalyzes the reversible transfer of the terminal phosphate of ATP to form a long-chain polyphosphate (polyP).</text>
</comment>
<feature type="binding site" evidence="8">
    <location>
        <position position="505"/>
    </location>
    <ligand>
        <name>ATP</name>
        <dbReference type="ChEBI" id="CHEBI:30616"/>
    </ligand>
</feature>
<evidence type="ECO:0000256" key="2">
    <source>
        <dbReference type="ARBA" id="ARBA00022679"/>
    </source>
</evidence>
<dbReference type="PANTHER" id="PTHR30218">
    <property type="entry name" value="POLYPHOSPHATE KINASE"/>
    <property type="match status" value="1"/>
</dbReference>
<dbReference type="GO" id="GO:0006799">
    <property type="term" value="P:polyphosphate biosynthetic process"/>
    <property type="evidence" value="ECO:0007669"/>
    <property type="project" value="UniProtKB-UniRule"/>
</dbReference>
<feature type="binding site" evidence="8">
    <location>
        <position position="601"/>
    </location>
    <ligand>
        <name>ATP</name>
        <dbReference type="ChEBI" id="CHEBI:30616"/>
    </ligand>
</feature>
<evidence type="ECO:0000256" key="4">
    <source>
        <dbReference type="ARBA" id="ARBA00022741"/>
    </source>
</evidence>
<evidence type="ECO:0000259" key="13">
    <source>
        <dbReference type="Pfam" id="PF13090"/>
    </source>
</evidence>
<evidence type="ECO:0000256" key="7">
    <source>
        <dbReference type="ARBA" id="ARBA00022842"/>
    </source>
</evidence>
<keyword evidence="4 8" id="KW-0547">Nucleotide-binding</keyword>
<organism evidence="15 16">
    <name type="scientific">Cohaesibacter gelatinilyticus</name>
    <dbReference type="NCBI Taxonomy" id="372072"/>
    <lineage>
        <taxon>Bacteria</taxon>
        <taxon>Pseudomonadati</taxon>
        <taxon>Pseudomonadota</taxon>
        <taxon>Alphaproteobacteria</taxon>
        <taxon>Hyphomicrobiales</taxon>
        <taxon>Cohaesibacteraceae</taxon>
    </lineage>
</organism>
<dbReference type="PIRSF" id="PIRSF015589">
    <property type="entry name" value="PP_kinase"/>
    <property type="match status" value="1"/>
</dbReference>
<feature type="binding site" evidence="8">
    <location>
        <position position="412"/>
    </location>
    <ligand>
        <name>Mg(2+)</name>
        <dbReference type="ChEBI" id="CHEBI:18420"/>
    </ligand>
</feature>
<feature type="domain" description="Polyphosphate kinase C-terminal" evidence="14">
    <location>
        <begin position="369"/>
        <end position="533"/>
    </location>
</feature>
<dbReference type="OrthoDB" id="9761456at2"/>
<dbReference type="InterPro" id="IPR041108">
    <property type="entry name" value="PP_kinase_C_1"/>
</dbReference>
<dbReference type="EMBL" id="OBEL01000001">
    <property type="protein sequence ID" value="SNZ08031.1"/>
    <property type="molecule type" value="Genomic_DNA"/>
</dbReference>
<feature type="domain" description="Polyphosphate kinase N-terminal" evidence="12">
    <location>
        <begin position="47"/>
        <end position="151"/>
    </location>
</feature>
<dbReference type="RefSeq" id="WP_097152590.1">
    <property type="nucleotide sequence ID" value="NZ_OBEL01000001.1"/>
</dbReference>
<dbReference type="Pfam" id="PF13089">
    <property type="entry name" value="PP_kinase_N"/>
    <property type="match status" value="1"/>
</dbReference>
<dbReference type="CDD" id="cd09165">
    <property type="entry name" value="PLDc_PaPPK1_C1_like"/>
    <property type="match status" value="1"/>
</dbReference>
<evidence type="ECO:0000256" key="6">
    <source>
        <dbReference type="ARBA" id="ARBA00022840"/>
    </source>
</evidence>
<dbReference type="CDD" id="cd09168">
    <property type="entry name" value="PLDc_PaPPK1_C2_like"/>
    <property type="match status" value="1"/>
</dbReference>
<dbReference type="SUPFAM" id="SSF140356">
    <property type="entry name" value="PPK N-terminal domain-like"/>
    <property type="match status" value="1"/>
</dbReference>
<protein>
    <recommendedName>
        <fullName evidence="8 9">Polyphosphate kinase</fullName>
        <ecNumber evidence="8 9">2.7.4.1</ecNumber>
    </recommendedName>
    <alternativeName>
        <fullName evidence="8">ATP-polyphosphate phosphotransferase</fullName>
    </alternativeName>
    <alternativeName>
        <fullName evidence="8">Polyphosphoric acid kinase</fullName>
    </alternativeName>
</protein>
<keyword evidence="6 8" id="KW-0067">ATP-binding</keyword>
<dbReference type="Proteomes" id="UP000219439">
    <property type="component" value="Unassembled WGS sequence"/>
</dbReference>
<comment type="catalytic activity">
    <reaction evidence="8 9">
        <text>[phosphate](n) + ATP = [phosphate](n+1) + ADP</text>
        <dbReference type="Rhea" id="RHEA:19573"/>
        <dbReference type="Rhea" id="RHEA-COMP:9859"/>
        <dbReference type="Rhea" id="RHEA-COMP:14280"/>
        <dbReference type="ChEBI" id="CHEBI:16838"/>
        <dbReference type="ChEBI" id="CHEBI:30616"/>
        <dbReference type="ChEBI" id="CHEBI:456216"/>
        <dbReference type="EC" id="2.7.4.1"/>
    </reaction>
</comment>
<evidence type="ECO:0000313" key="15">
    <source>
        <dbReference type="EMBL" id="SNZ08031.1"/>
    </source>
</evidence>
<dbReference type="HAMAP" id="MF_00347">
    <property type="entry name" value="Polyphosphate_kinase"/>
    <property type="match status" value="1"/>
</dbReference>
<feature type="domain" description="Polyphosphate kinase C-terminal" evidence="13">
    <location>
        <begin position="540"/>
        <end position="717"/>
    </location>
</feature>
<comment type="cofactor">
    <cofactor evidence="8">
        <name>Mg(2+)</name>
        <dbReference type="ChEBI" id="CHEBI:18420"/>
    </cofactor>
</comment>
<dbReference type="Pfam" id="PF13090">
    <property type="entry name" value="PP_kinase_C"/>
    <property type="match status" value="1"/>
</dbReference>
<keyword evidence="5 8" id="KW-0418">Kinase</keyword>
<comment type="similarity">
    <text evidence="8 9">Belongs to the polyphosphate kinase 1 (PPK1) family.</text>
</comment>
<dbReference type="FunFam" id="3.30.870.10:FF:000001">
    <property type="entry name" value="Polyphosphate kinase"/>
    <property type="match status" value="1"/>
</dbReference>
<dbReference type="PANTHER" id="PTHR30218:SF0">
    <property type="entry name" value="POLYPHOSPHATE KINASE"/>
    <property type="match status" value="1"/>
</dbReference>
<evidence type="ECO:0000256" key="10">
    <source>
        <dbReference type="SAM" id="MobiDB-lite"/>
    </source>
</evidence>
<evidence type="ECO:0000256" key="8">
    <source>
        <dbReference type="HAMAP-Rule" id="MF_00347"/>
    </source>
</evidence>
<reference evidence="15 16" key="1">
    <citation type="submission" date="2017-09" db="EMBL/GenBank/DDBJ databases">
        <authorList>
            <person name="Ehlers B."/>
            <person name="Leendertz F.H."/>
        </authorList>
    </citation>
    <scope>NUCLEOTIDE SEQUENCE [LARGE SCALE GENOMIC DNA]</scope>
    <source>
        <strain evidence="15 16">DSM 18289</strain>
    </source>
</reference>
<dbReference type="GO" id="GO:0046872">
    <property type="term" value="F:metal ion binding"/>
    <property type="evidence" value="ECO:0007669"/>
    <property type="project" value="UniProtKB-KW"/>
</dbReference>
<dbReference type="Gene3D" id="3.30.1840.10">
    <property type="entry name" value="Polyphosphate kinase middle domain"/>
    <property type="match status" value="1"/>
</dbReference>
<dbReference type="SUPFAM" id="SSF56024">
    <property type="entry name" value="Phospholipase D/nuclease"/>
    <property type="match status" value="2"/>
</dbReference>
<gene>
    <name evidence="8" type="primary">ppk</name>
    <name evidence="15" type="ORF">SAMN06265368_1415</name>
</gene>
<feature type="region of interest" description="Disordered" evidence="10">
    <location>
        <begin position="728"/>
        <end position="748"/>
    </location>
</feature>
<comment type="PTM">
    <text evidence="8 9">An intermediate of this reaction is the autophosphorylated ppk in which a phosphate is covalently linked to a histidine residue through a N-P bond.</text>
</comment>
<keyword evidence="2 8" id="KW-0808">Transferase</keyword>
<dbReference type="EC" id="2.7.4.1" evidence="8 9"/>
<dbReference type="InterPro" id="IPR036830">
    <property type="entry name" value="PP_kinase_middle_dom_sf"/>
</dbReference>
<evidence type="ECO:0000259" key="12">
    <source>
        <dbReference type="Pfam" id="PF13089"/>
    </source>
</evidence>
<dbReference type="Pfam" id="PF17941">
    <property type="entry name" value="PP_kinase_C_1"/>
    <property type="match status" value="1"/>
</dbReference>
<evidence type="ECO:0000259" key="14">
    <source>
        <dbReference type="Pfam" id="PF17941"/>
    </source>
</evidence>
<feature type="compositionally biased region" description="Basic and acidic residues" evidence="10">
    <location>
        <begin position="732"/>
        <end position="748"/>
    </location>
</feature>
<evidence type="ECO:0000313" key="16">
    <source>
        <dbReference type="Proteomes" id="UP000219439"/>
    </source>
</evidence>
<dbReference type="AlphaFoldDB" id="A0A285NK60"/>
<dbReference type="Gene3D" id="1.20.58.310">
    <property type="entry name" value="Polyphosphate kinase N-terminal domain"/>
    <property type="match status" value="1"/>
</dbReference>
<dbReference type="SUPFAM" id="SSF143724">
    <property type="entry name" value="PHP14-like"/>
    <property type="match status" value="1"/>
</dbReference>
<evidence type="ECO:0000256" key="3">
    <source>
        <dbReference type="ARBA" id="ARBA00022723"/>
    </source>
</evidence>
<dbReference type="NCBIfam" id="NF003921">
    <property type="entry name" value="PRK05443.2-2"/>
    <property type="match status" value="1"/>
</dbReference>
<evidence type="ECO:0000259" key="11">
    <source>
        <dbReference type="Pfam" id="PF02503"/>
    </source>
</evidence>
<evidence type="ECO:0000256" key="9">
    <source>
        <dbReference type="RuleBase" id="RU003800"/>
    </source>
</evidence>
<feature type="active site" description="Phosphohistidine intermediate" evidence="8">
    <location>
        <position position="472"/>
    </location>
</feature>
<dbReference type="Gene3D" id="3.30.870.10">
    <property type="entry name" value="Endonuclease Chain A"/>
    <property type="match status" value="2"/>
</dbReference>
<dbReference type="NCBIfam" id="NF003918">
    <property type="entry name" value="PRK05443.1-2"/>
    <property type="match status" value="1"/>
</dbReference>
<dbReference type="Pfam" id="PF02503">
    <property type="entry name" value="PP_kinase"/>
    <property type="match status" value="1"/>
</dbReference>
<keyword evidence="7 8" id="KW-0460">Magnesium</keyword>
<feature type="binding site" evidence="8">
    <location>
        <position position="442"/>
    </location>
    <ligand>
        <name>Mg(2+)</name>
        <dbReference type="ChEBI" id="CHEBI:18420"/>
    </ligand>
</feature>
<dbReference type="NCBIfam" id="TIGR03705">
    <property type="entry name" value="poly_P_kin"/>
    <property type="match status" value="1"/>
</dbReference>
<proteinExistence type="inferred from homology"/>
<accession>A0A285NK60</accession>
<dbReference type="InterPro" id="IPR036832">
    <property type="entry name" value="PPK_N_dom_sf"/>
</dbReference>
<dbReference type="GO" id="GO:0005524">
    <property type="term" value="F:ATP binding"/>
    <property type="evidence" value="ECO:0007669"/>
    <property type="project" value="UniProtKB-KW"/>
</dbReference>
<dbReference type="GO" id="GO:0009358">
    <property type="term" value="C:polyphosphate kinase complex"/>
    <property type="evidence" value="ECO:0007669"/>
    <property type="project" value="InterPro"/>
</dbReference>
<evidence type="ECO:0000256" key="5">
    <source>
        <dbReference type="ARBA" id="ARBA00022777"/>
    </source>
</evidence>
<keyword evidence="1 8" id="KW-0597">Phosphoprotein</keyword>
<dbReference type="NCBIfam" id="NF003917">
    <property type="entry name" value="PRK05443.1-1"/>
    <property type="match status" value="1"/>
</dbReference>
<sequence length="748" mass="84348">MSEIILTPANGGKAAPSAPVADVQDQLEDLVPTNEEVEALMRSPGRFVNRELSWLGFNSRVLEETENPSHPLLERLRFLSISANNLDEFFMVRVAGLKGQERAGVSSVSADGLTASQQLVKINAAVADLTERQQTRWVALRKELEDEGIFLIEPEKLDEDDLKELESVFLASIFPVLTPLAVDPAHPFPFIPNFGFSLALTLRGTNGRDDLTAIVRMPNSLDRFIRLPVREGDEGSQRFVVLEKVVALFINRIFPAYEVQDIGAFRIIRDSDIEIEEEAEDLVRHFESALKRRRRGSVIRLELDGSMAPTLRDFVAEAVHIHSDEMFLTDGLMALNELSELVDINREDLKFKRYIARFPERIREHNGDCFAAIKEKDLIIHHPYESFDVVAQYLTQAARDPKVMAIKQTLYRTSKNSPIIKALIEAAEAGKSVTALVELKARFDEEANIGWARDLERAGVQVVFGFIELKTHAKLSMVVRREEGRMVTYCHIGTGNYHPITAKIYTDLSFFTADEQTAMDVARVFNFITGYAEPEDLTHLLVSPYTMRATLLDYIEKEIEHVQHGRPGRIWCKMNSIVDPTLIDAFYRASQAGVKIDLIVRGICCLRPQLPGLSSNIRVKSIVGRFLEHSRIICFGNGKELPNPDAVIYMGSADLMPRNLDRRCETFTPIKNPTVHAQVLDQIMVANLMDNQQSWEILPDGSSRRIHAADGEEPFNAHNFFMTNPSLSGRGDSLEHDAPRAFTDRVQR</sequence>
<name>A0A285NK60_9HYPH</name>